<evidence type="ECO:0000256" key="4">
    <source>
        <dbReference type="ARBA" id="ARBA00023136"/>
    </source>
</evidence>
<keyword evidence="8" id="KW-1185">Reference proteome</keyword>
<keyword evidence="3 5" id="KW-1133">Transmembrane helix</keyword>
<feature type="domain" description="Integral membrane bound transporter" evidence="6">
    <location>
        <begin position="349"/>
        <end position="457"/>
    </location>
</feature>
<feature type="transmembrane region" description="Helical" evidence="5">
    <location>
        <begin position="368"/>
        <end position="387"/>
    </location>
</feature>
<sequence length="612" mass="63012">MNALARGGGMLAVILVVVGGTAGLGAALGLGGTAVLAGLTAMFCFLPASGGPLRSDLRLLAAFAPAVVVGGAGPRLLGEASPVAAIALLVVAVFVAALLPALGPRFVTVGLGLGMASVFGYGFQLSGSATPAQIIGAPAVAVGVVIVLRLLMGIADPGKPTRAALADAMAGPARESAEQAVRLWLADRPRAWQARVLAATARTHGTVAVLRDRLRAFEPEQAEAVTRVLDVVDERLAALAETVRVKQVPAEPPQIDRVDPDVLLPGDTAALLDEVWAALTDLRDAATGRDESTVEFPRHVVREVLRQEAGGALSWRSAQLRHAVRCALGILVAVVVAAFRPGDPLTVSFLMTTFAIMQPEWRDTLTKAWQRGAGAAAGAVVLALALWLLPQSALLPLGIVALLVGFPFLQTKPMVFNACIVLMAVGVNASTRHLDAVSTLLEYLLLVLLAVVIGLLFGFAAVPGAPKPSVAQRVSTAVEATGELLGTVGSRLRGGAGRREVGMRFRAAARTVQDLLNPEAGSREPGVEQRSALDELGEGLRGLTASAGALVQRGAESPAMAEFADRAARALSGGGDLPEPPPSADEEERLLADLVLADLRRVRGGAGAFAAA</sequence>
<dbReference type="RefSeq" id="WP_184777041.1">
    <property type="nucleotide sequence ID" value="NZ_JACHMG010000001.1"/>
</dbReference>
<evidence type="ECO:0000313" key="7">
    <source>
        <dbReference type="EMBL" id="MBB4682852.1"/>
    </source>
</evidence>
<evidence type="ECO:0000256" key="1">
    <source>
        <dbReference type="ARBA" id="ARBA00004141"/>
    </source>
</evidence>
<dbReference type="GO" id="GO:0016020">
    <property type="term" value="C:membrane"/>
    <property type="evidence" value="ECO:0007669"/>
    <property type="project" value="UniProtKB-SubCell"/>
</dbReference>
<dbReference type="InterPro" id="IPR049453">
    <property type="entry name" value="Memb_transporter_dom"/>
</dbReference>
<dbReference type="Pfam" id="PF13515">
    <property type="entry name" value="FUSC_2"/>
    <property type="match status" value="1"/>
</dbReference>
<keyword evidence="2 5" id="KW-0812">Transmembrane</keyword>
<keyword evidence="4 5" id="KW-0472">Membrane</keyword>
<evidence type="ECO:0000256" key="5">
    <source>
        <dbReference type="SAM" id="Phobius"/>
    </source>
</evidence>
<feature type="transmembrane region" description="Helical" evidence="5">
    <location>
        <begin position="132"/>
        <end position="152"/>
    </location>
</feature>
<evidence type="ECO:0000259" key="6">
    <source>
        <dbReference type="Pfam" id="PF13515"/>
    </source>
</evidence>
<name>A0A840INS6_9PSEU</name>
<proteinExistence type="predicted"/>
<accession>A0A840INS6</accession>
<feature type="transmembrane region" description="Helical" evidence="5">
    <location>
        <begin position="414"/>
        <end position="431"/>
    </location>
</feature>
<evidence type="ECO:0000313" key="8">
    <source>
        <dbReference type="Proteomes" id="UP000581769"/>
    </source>
</evidence>
<evidence type="ECO:0000256" key="3">
    <source>
        <dbReference type="ARBA" id="ARBA00022989"/>
    </source>
</evidence>
<dbReference type="Proteomes" id="UP000581769">
    <property type="component" value="Unassembled WGS sequence"/>
</dbReference>
<evidence type="ECO:0000256" key="2">
    <source>
        <dbReference type="ARBA" id="ARBA00022692"/>
    </source>
</evidence>
<dbReference type="EMBL" id="JACHMG010000001">
    <property type="protein sequence ID" value="MBB4682852.1"/>
    <property type="molecule type" value="Genomic_DNA"/>
</dbReference>
<reference evidence="7 8" key="1">
    <citation type="submission" date="2020-08" db="EMBL/GenBank/DDBJ databases">
        <title>Sequencing the genomes of 1000 actinobacteria strains.</title>
        <authorList>
            <person name="Klenk H.-P."/>
        </authorList>
    </citation>
    <scope>NUCLEOTIDE SEQUENCE [LARGE SCALE GENOMIC DNA]</scope>
    <source>
        <strain evidence="7 8">DSM 45859</strain>
    </source>
</reference>
<feature type="transmembrane region" description="Helical" evidence="5">
    <location>
        <begin position="12"/>
        <end position="45"/>
    </location>
</feature>
<protein>
    <submittedName>
        <fullName evidence="7">Putative membrane protein YccC</fullName>
    </submittedName>
</protein>
<dbReference type="AlphaFoldDB" id="A0A840INS6"/>
<feature type="transmembrane region" description="Helical" evidence="5">
    <location>
        <begin position="106"/>
        <end position="126"/>
    </location>
</feature>
<comment type="subcellular location">
    <subcellularLocation>
        <location evidence="1">Membrane</location>
        <topology evidence="1">Multi-pass membrane protein</topology>
    </subcellularLocation>
</comment>
<comment type="caution">
    <text evidence="7">The sequence shown here is derived from an EMBL/GenBank/DDBJ whole genome shotgun (WGS) entry which is preliminary data.</text>
</comment>
<feature type="transmembrane region" description="Helical" evidence="5">
    <location>
        <begin position="443"/>
        <end position="465"/>
    </location>
</feature>
<organism evidence="7 8">
    <name type="scientific">Amycolatopsis jiangsuensis</name>
    <dbReference type="NCBI Taxonomy" id="1181879"/>
    <lineage>
        <taxon>Bacteria</taxon>
        <taxon>Bacillati</taxon>
        <taxon>Actinomycetota</taxon>
        <taxon>Actinomycetes</taxon>
        <taxon>Pseudonocardiales</taxon>
        <taxon>Pseudonocardiaceae</taxon>
        <taxon>Amycolatopsis</taxon>
    </lineage>
</organism>
<gene>
    <name evidence="7" type="ORF">BJY18_000337</name>
</gene>
<feature type="transmembrane region" description="Helical" evidence="5">
    <location>
        <begin position="83"/>
        <end position="99"/>
    </location>
</feature>